<dbReference type="CDD" id="cd00067">
    <property type="entry name" value="GAL4"/>
    <property type="match status" value="1"/>
</dbReference>
<keyword evidence="3" id="KW-0805">Transcription regulation</keyword>
<dbReference type="GO" id="GO:0006351">
    <property type="term" value="P:DNA-templated transcription"/>
    <property type="evidence" value="ECO:0007669"/>
    <property type="project" value="InterPro"/>
</dbReference>
<evidence type="ECO:0000256" key="4">
    <source>
        <dbReference type="ARBA" id="ARBA00023163"/>
    </source>
</evidence>
<comment type="subcellular location">
    <subcellularLocation>
        <location evidence="1">Nucleus</location>
    </subcellularLocation>
</comment>
<dbReference type="HOGENOM" id="CLU_022337_0_0_1"/>
<dbReference type="PROSITE" id="PS00463">
    <property type="entry name" value="ZN2_CY6_FUNGAL_1"/>
    <property type="match status" value="1"/>
</dbReference>
<evidence type="ECO:0000256" key="2">
    <source>
        <dbReference type="ARBA" id="ARBA00022723"/>
    </source>
</evidence>
<proteinExistence type="predicted"/>
<dbReference type="InterPro" id="IPR050815">
    <property type="entry name" value="TF_fung"/>
</dbReference>
<dbReference type="Pfam" id="PF00172">
    <property type="entry name" value="Zn_clus"/>
    <property type="match status" value="1"/>
</dbReference>
<evidence type="ECO:0000256" key="5">
    <source>
        <dbReference type="ARBA" id="ARBA00023242"/>
    </source>
</evidence>
<keyword evidence="5" id="KW-0539">Nucleus</keyword>
<keyword evidence="4" id="KW-0804">Transcription</keyword>
<gene>
    <name evidence="8" type="ORF">BOTBODRAFT_57007</name>
</gene>
<dbReference type="AlphaFoldDB" id="A0A067M8Q2"/>
<feature type="compositionally biased region" description="Low complexity" evidence="6">
    <location>
        <begin position="1"/>
        <end position="16"/>
    </location>
</feature>
<evidence type="ECO:0000256" key="1">
    <source>
        <dbReference type="ARBA" id="ARBA00004123"/>
    </source>
</evidence>
<dbReference type="InterPro" id="IPR001138">
    <property type="entry name" value="Zn2Cys6_DnaBD"/>
</dbReference>
<evidence type="ECO:0000313" key="8">
    <source>
        <dbReference type="EMBL" id="KDQ12158.1"/>
    </source>
</evidence>
<dbReference type="CDD" id="cd12148">
    <property type="entry name" value="fungal_TF_MHR"/>
    <property type="match status" value="1"/>
</dbReference>
<dbReference type="Proteomes" id="UP000027195">
    <property type="component" value="Unassembled WGS sequence"/>
</dbReference>
<dbReference type="Gene3D" id="4.10.240.10">
    <property type="entry name" value="Zn(2)-C6 fungal-type DNA-binding domain"/>
    <property type="match status" value="1"/>
</dbReference>
<dbReference type="GO" id="GO:0008270">
    <property type="term" value="F:zinc ion binding"/>
    <property type="evidence" value="ECO:0007669"/>
    <property type="project" value="InterPro"/>
</dbReference>
<dbReference type="STRING" id="930990.A0A067M8Q2"/>
<dbReference type="Pfam" id="PF04082">
    <property type="entry name" value="Fungal_trans"/>
    <property type="match status" value="1"/>
</dbReference>
<dbReference type="InterPro" id="IPR007219">
    <property type="entry name" value="XnlR_reg_dom"/>
</dbReference>
<evidence type="ECO:0000259" key="7">
    <source>
        <dbReference type="PROSITE" id="PS50048"/>
    </source>
</evidence>
<keyword evidence="2" id="KW-0479">Metal-binding</keyword>
<organism evidence="8 9">
    <name type="scientific">Botryobasidium botryosum (strain FD-172 SS1)</name>
    <dbReference type="NCBI Taxonomy" id="930990"/>
    <lineage>
        <taxon>Eukaryota</taxon>
        <taxon>Fungi</taxon>
        <taxon>Dikarya</taxon>
        <taxon>Basidiomycota</taxon>
        <taxon>Agaricomycotina</taxon>
        <taxon>Agaricomycetes</taxon>
        <taxon>Cantharellales</taxon>
        <taxon>Botryobasidiaceae</taxon>
        <taxon>Botryobasidium</taxon>
    </lineage>
</organism>
<dbReference type="GO" id="GO:0005634">
    <property type="term" value="C:nucleus"/>
    <property type="evidence" value="ECO:0007669"/>
    <property type="project" value="UniProtKB-SubCell"/>
</dbReference>
<evidence type="ECO:0000256" key="6">
    <source>
        <dbReference type="SAM" id="MobiDB-lite"/>
    </source>
</evidence>
<keyword evidence="9" id="KW-1185">Reference proteome</keyword>
<dbReference type="PANTHER" id="PTHR47338">
    <property type="entry name" value="ZN(II)2CYS6 TRANSCRIPTION FACTOR (EUROFUNG)-RELATED"/>
    <property type="match status" value="1"/>
</dbReference>
<dbReference type="InterPro" id="IPR036864">
    <property type="entry name" value="Zn2-C6_fun-type_DNA-bd_sf"/>
</dbReference>
<feature type="region of interest" description="Disordered" evidence="6">
    <location>
        <begin position="86"/>
        <end position="109"/>
    </location>
</feature>
<evidence type="ECO:0000256" key="3">
    <source>
        <dbReference type="ARBA" id="ARBA00023015"/>
    </source>
</evidence>
<name>A0A067M8Q2_BOTB1</name>
<evidence type="ECO:0000313" key="9">
    <source>
        <dbReference type="Proteomes" id="UP000027195"/>
    </source>
</evidence>
<dbReference type="SUPFAM" id="SSF57701">
    <property type="entry name" value="Zn2/Cys6 DNA-binding domain"/>
    <property type="match status" value="1"/>
</dbReference>
<accession>A0A067M8Q2</accession>
<dbReference type="OrthoDB" id="39175at2759"/>
<reference evidence="9" key="1">
    <citation type="journal article" date="2014" name="Proc. Natl. Acad. Sci. U.S.A.">
        <title>Extensive sampling of basidiomycete genomes demonstrates inadequacy of the white-rot/brown-rot paradigm for wood decay fungi.</title>
        <authorList>
            <person name="Riley R."/>
            <person name="Salamov A.A."/>
            <person name="Brown D.W."/>
            <person name="Nagy L.G."/>
            <person name="Floudas D."/>
            <person name="Held B.W."/>
            <person name="Levasseur A."/>
            <person name="Lombard V."/>
            <person name="Morin E."/>
            <person name="Otillar R."/>
            <person name="Lindquist E.A."/>
            <person name="Sun H."/>
            <person name="LaButti K.M."/>
            <person name="Schmutz J."/>
            <person name="Jabbour D."/>
            <person name="Luo H."/>
            <person name="Baker S.E."/>
            <person name="Pisabarro A.G."/>
            <person name="Walton J.D."/>
            <person name="Blanchette R.A."/>
            <person name="Henrissat B."/>
            <person name="Martin F."/>
            <person name="Cullen D."/>
            <person name="Hibbett D.S."/>
            <person name="Grigoriev I.V."/>
        </authorList>
    </citation>
    <scope>NUCLEOTIDE SEQUENCE [LARGE SCALE GENOMIC DNA]</scope>
    <source>
        <strain evidence="9">FD-172 SS1</strain>
    </source>
</reference>
<protein>
    <recommendedName>
        <fullName evidence="7">Zn(2)-C6 fungal-type domain-containing protein</fullName>
    </recommendedName>
</protein>
<dbReference type="PANTHER" id="PTHR47338:SF29">
    <property type="entry name" value="ZN(2)-C6 FUNGAL-TYPE DOMAIN-CONTAINING PROTEIN"/>
    <property type="match status" value="1"/>
</dbReference>
<sequence length="617" mass="68219">MTVGQPEQTPKPTKQPRAPRGTACVTCRAKKLRCDGTKPTCNTCLRNREPECTYNAWNFRPPTLLLQDRIEELESQIHLIEEAQKTPVEMEASSGGLSRDGVQSLRSSREGRGNMAGVQLLGASDPGSISLSSYFANLSSHAARDMPSMFSGTPTPFGMVGTTQLLVPPLSGSWWTTGEAPPASLADCLIESYRQNEHQFTYDFSPPEFFVALRNPDTSAGAHPALRNVVYLLGCFFHGGTLAALEPVFMRRATESLRHAIAYADRLIDFIEASCMFAVYHFYKLRHIEGHNLAQTAMLFAIACGLHTLKPPSWGQDTPRRLVLPPQTSAEIRRRVRVWWKVFCAERGTSTYMRLPLTLADEHIHTVWDAEAVEGDLSEDIGSVASLYHSELESTNVTSDSLNSLLCKSQALIERSYRLGTFTGIVYRPGDPQWPEYHATVQAISQVLYTLPSIWDPRGTTEGPTISGSLPGDSRVLNLGIVAPHIFCHDARIGLYKAAALAGDEEASALCLDSARTCIEYLHLLIQAGLTRQMSAGFTMCWVNVLQILCREVRRGRMAQDTMAVAAAEEDIQKLISVAEKMTATFPTLVEVIARMRQMFDELRAETTTPTPLTSFN</sequence>
<feature type="domain" description="Zn(2)-C6 fungal-type" evidence="7">
    <location>
        <begin position="23"/>
        <end position="54"/>
    </location>
</feature>
<feature type="region of interest" description="Disordered" evidence="6">
    <location>
        <begin position="1"/>
        <end position="22"/>
    </location>
</feature>
<dbReference type="EMBL" id="KL198052">
    <property type="protein sequence ID" value="KDQ12158.1"/>
    <property type="molecule type" value="Genomic_DNA"/>
</dbReference>
<dbReference type="InParanoid" id="A0A067M8Q2"/>
<dbReference type="SMART" id="SM00066">
    <property type="entry name" value="GAL4"/>
    <property type="match status" value="1"/>
</dbReference>
<dbReference type="GO" id="GO:0000981">
    <property type="term" value="F:DNA-binding transcription factor activity, RNA polymerase II-specific"/>
    <property type="evidence" value="ECO:0007669"/>
    <property type="project" value="InterPro"/>
</dbReference>
<dbReference type="GO" id="GO:0003677">
    <property type="term" value="F:DNA binding"/>
    <property type="evidence" value="ECO:0007669"/>
    <property type="project" value="InterPro"/>
</dbReference>
<dbReference type="PROSITE" id="PS50048">
    <property type="entry name" value="ZN2_CY6_FUNGAL_2"/>
    <property type="match status" value="1"/>
</dbReference>